<feature type="transmembrane region" description="Helical" evidence="5">
    <location>
        <begin position="91"/>
        <end position="111"/>
    </location>
</feature>
<keyword evidence="3 5" id="KW-1133">Transmembrane helix</keyword>
<dbReference type="Pfam" id="PF13903">
    <property type="entry name" value="Claudin_2"/>
    <property type="match status" value="1"/>
</dbReference>
<dbReference type="PANTHER" id="PTHR21284:SF12">
    <property type="entry name" value="EG:80H7.2 PROTEIN"/>
    <property type="match status" value="1"/>
</dbReference>
<feature type="chain" id="PRO_5038887609" evidence="6">
    <location>
        <begin position="21"/>
        <end position="197"/>
    </location>
</feature>
<evidence type="ECO:0000313" key="7">
    <source>
        <dbReference type="EMBL" id="KAH3703467.1"/>
    </source>
</evidence>
<dbReference type="GO" id="GO:0016020">
    <property type="term" value="C:membrane"/>
    <property type="evidence" value="ECO:0007669"/>
    <property type="project" value="UniProtKB-SubCell"/>
</dbReference>
<reference evidence="7" key="1">
    <citation type="journal article" date="2019" name="bioRxiv">
        <title>The Genome of the Zebra Mussel, Dreissena polymorpha: A Resource for Invasive Species Research.</title>
        <authorList>
            <person name="McCartney M.A."/>
            <person name="Auch B."/>
            <person name="Kono T."/>
            <person name="Mallez S."/>
            <person name="Zhang Y."/>
            <person name="Obille A."/>
            <person name="Becker A."/>
            <person name="Abrahante J.E."/>
            <person name="Garbe J."/>
            <person name="Badalamenti J.P."/>
            <person name="Herman A."/>
            <person name="Mangelson H."/>
            <person name="Liachko I."/>
            <person name="Sullivan S."/>
            <person name="Sone E.D."/>
            <person name="Koren S."/>
            <person name="Silverstein K.A.T."/>
            <person name="Beckman K.B."/>
            <person name="Gohl D.M."/>
        </authorList>
    </citation>
    <scope>NUCLEOTIDE SEQUENCE</scope>
    <source>
        <strain evidence="7">Duluth1</strain>
        <tissue evidence="7">Whole animal</tissue>
    </source>
</reference>
<gene>
    <name evidence="7" type="ORF">DPMN_078503</name>
</gene>
<reference evidence="7" key="2">
    <citation type="submission" date="2020-11" db="EMBL/GenBank/DDBJ databases">
        <authorList>
            <person name="McCartney M.A."/>
            <person name="Auch B."/>
            <person name="Kono T."/>
            <person name="Mallez S."/>
            <person name="Becker A."/>
            <person name="Gohl D.M."/>
            <person name="Silverstein K.A.T."/>
            <person name="Koren S."/>
            <person name="Bechman K.B."/>
            <person name="Herman A."/>
            <person name="Abrahante J.E."/>
            <person name="Garbe J."/>
        </authorList>
    </citation>
    <scope>NUCLEOTIDE SEQUENCE</scope>
    <source>
        <strain evidence="7">Duluth1</strain>
        <tissue evidence="7">Whole animal</tissue>
    </source>
</reference>
<name>A0A9D3YMT7_DREPO</name>
<dbReference type="OrthoDB" id="6102094at2759"/>
<keyword evidence="6" id="KW-0732">Signal</keyword>
<keyword evidence="8" id="KW-1185">Reference proteome</keyword>
<keyword evidence="4 5" id="KW-0472">Membrane</keyword>
<feature type="transmembrane region" description="Helical" evidence="5">
    <location>
        <begin position="164"/>
        <end position="189"/>
    </location>
</feature>
<dbReference type="AlphaFoldDB" id="A0A9D3YMT7"/>
<keyword evidence="2 5" id="KW-0812">Transmembrane</keyword>
<evidence type="ECO:0000256" key="1">
    <source>
        <dbReference type="ARBA" id="ARBA00004141"/>
    </source>
</evidence>
<evidence type="ECO:0000313" key="8">
    <source>
        <dbReference type="Proteomes" id="UP000828390"/>
    </source>
</evidence>
<comment type="caution">
    <text evidence="7">The sequence shown here is derived from an EMBL/GenBank/DDBJ whole genome shotgun (WGS) entry which is preliminary data.</text>
</comment>
<sequence length="197" mass="21428">MASVLAISAIICVLLATVATIVSFSTPNWIEFASKSTDELCKCSQCDCGLWLHCTGGSLSSTANLDNCKWFFADDFFIEKSLPDWFKAVQGLMSCALASTLLALLIGLFSLCCSCRSCNPNMAAGAFANLTFLLLAVAVILYGVQAHRQHNAMVLLEQNSTYPVYGWSYWVGVGACAMSLLSSLLYFCIGRKDDYEM</sequence>
<evidence type="ECO:0000256" key="3">
    <source>
        <dbReference type="ARBA" id="ARBA00022989"/>
    </source>
</evidence>
<feature type="transmembrane region" description="Helical" evidence="5">
    <location>
        <begin position="123"/>
        <end position="144"/>
    </location>
</feature>
<comment type="subcellular location">
    <subcellularLocation>
        <location evidence="1">Membrane</location>
        <topology evidence="1">Multi-pass membrane protein</topology>
    </subcellularLocation>
</comment>
<accession>A0A9D3YMT7</accession>
<dbReference type="Gene3D" id="1.20.140.150">
    <property type="match status" value="1"/>
</dbReference>
<dbReference type="InterPro" id="IPR004031">
    <property type="entry name" value="PMP22/EMP/MP20/Claudin"/>
</dbReference>
<evidence type="ECO:0000256" key="5">
    <source>
        <dbReference type="SAM" id="Phobius"/>
    </source>
</evidence>
<dbReference type="Proteomes" id="UP000828390">
    <property type="component" value="Unassembled WGS sequence"/>
</dbReference>
<feature type="signal peptide" evidence="6">
    <location>
        <begin position="1"/>
        <end position="20"/>
    </location>
</feature>
<protein>
    <submittedName>
        <fullName evidence="7">Uncharacterized protein</fullName>
    </submittedName>
</protein>
<evidence type="ECO:0000256" key="4">
    <source>
        <dbReference type="ARBA" id="ARBA00023136"/>
    </source>
</evidence>
<dbReference type="PANTHER" id="PTHR21284">
    <property type="entry name" value="EG:80H7.2 PROTEIN"/>
    <property type="match status" value="1"/>
</dbReference>
<organism evidence="7 8">
    <name type="scientific">Dreissena polymorpha</name>
    <name type="common">Zebra mussel</name>
    <name type="synonym">Mytilus polymorpha</name>
    <dbReference type="NCBI Taxonomy" id="45954"/>
    <lineage>
        <taxon>Eukaryota</taxon>
        <taxon>Metazoa</taxon>
        <taxon>Spiralia</taxon>
        <taxon>Lophotrochozoa</taxon>
        <taxon>Mollusca</taxon>
        <taxon>Bivalvia</taxon>
        <taxon>Autobranchia</taxon>
        <taxon>Heteroconchia</taxon>
        <taxon>Euheterodonta</taxon>
        <taxon>Imparidentia</taxon>
        <taxon>Neoheterodontei</taxon>
        <taxon>Myida</taxon>
        <taxon>Dreissenoidea</taxon>
        <taxon>Dreissenidae</taxon>
        <taxon>Dreissena</taxon>
    </lineage>
</organism>
<evidence type="ECO:0000256" key="6">
    <source>
        <dbReference type="SAM" id="SignalP"/>
    </source>
</evidence>
<proteinExistence type="predicted"/>
<evidence type="ECO:0000256" key="2">
    <source>
        <dbReference type="ARBA" id="ARBA00022692"/>
    </source>
</evidence>
<dbReference type="EMBL" id="JAIWYP010000015">
    <property type="protein sequence ID" value="KAH3703467.1"/>
    <property type="molecule type" value="Genomic_DNA"/>
</dbReference>